<evidence type="ECO:0000256" key="1">
    <source>
        <dbReference type="SAM" id="MobiDB-lite"/>
    </source>
</evidence>
<dbReference type="Pfam" id="PF07819">
    <property type="entry name" value="PGAP1"/>
    <property type="match status" value="1"/>
</dbReference>
<dbReference type="RefSeq" id="WP_307198481.1">
    <property type="nucleotide sequence ID" value="NZ_JAUTAN010000001.1"/>
</dbReference>
<feature type="region of interest" description="Disordered" evidence="1">
    <location>
        <begin position="1"/>
        <end position="22"/>
    </location>
</feature>
<dbReference type="Proteomes" id="UP001239215">
    <property type="component" value="Unassembled WGS sequence"/>
</dbReference>
<evidence type="ECO:0000313" key="3">
    <source>
        <dbReference type="EMBL" id="MDQ1103033.1"/>
    </source>
</evidence>
<dbReference type="InterPro" id="IPR012908">
    <property type="entry name" value="PGAP1-ab_dom-like"/>
</dbReference>
<comment type="caution">
    <text evidence="3">The sequence shown here is derived from an EMBL/GenBank/DDBJ whole genome shotgun (WGS) entry which is preliminary data.</text>
</comment>
<organism evidence="3 4">
    <name type="scientific">Nocardioides zeae</name>
    <dbReference type="NCBI Taxonomy" id="1457234"/>
    <lineage>
        <taxon>Bacteria</taxon>
        <taxon>Bacillati</taxon>
        <taxon>Actinomycetota</taxon>
        <taxon>Actinomycetes</taxon>
        <taxon>Propionibacteriales</taxon>
        <taxon>Nocardioidaceae</taxon>
        <taxon>Nocardioides</taxon>
    </lineage>
</organism>
<feature type="compositionally biased region" description="Low complexity" evidence="1">
    <location>
        <begin position="13"/>
        <end position="22"/>
    </location>
</feature>
<name>A0AAJ1U0I7_9ACTN</name>
<sequence>MPVTSPVPAPSTGSPADPSPVAADPGVLDALTLLLEVTDELVVRSVRDTHRAVAARVGALVRATTLGAGGGPVRAHDLVAAGVYGAIGRSLRGAARGTGALAARGTGPGLDERGVGRQLRAAVNGLIGDRLDTEQRALAIRMAPRVGGRDVAVTRSGLAAAYPGATPRVAVLLHGLGESDEVWRLGRAERGSTYPEDLEAAGWTPVVLRMNSGLGLRPNGVALASLLDRLVTAWPTDVERIALVGHSMGGLVMRAAAAVVPAPAGPVWSAAGDRPWAERVSDVVTLGTPHRGAPLAALVGRGSSLLGVLEESAAFGRILDERSVGVRDLVEGLGHDVPPLPHARYRLVSGTVSRSPRHPVGTVLGDLLVREASAYGRRGRSWDDLFADVEAETLHVGGAGHFALLNHPEVADRLLRWLS</sequence>
<gene>
    <name evidence="3" type="ORF">QE405_000317</name>
</gene>
<evidence type="ECO:0000313" key="4">
    <source>
        <dbReference type="Proteomes" id="UP001239215"/>
    </source>
</evidence>
<proteinExistence type="predicted"/>
<dbReference type="InterPro" id="IPR029058">
    <property type="entry name" value="AB_hydrolase_fold"/>
</dbReference>
<dbReference type="AlphaFoldDB" id="A0AAJ1U0I7"/>
<accession>A0AAJ1U0I7</accession>
<dbReference type="Gene3D" id="3.40.50.1820">
    <property type="entry name" value="alpha/beta hydrolase"/>
    <property type="match status" value="1"/>
</dbReference>
<evidence type="ECO:0000259" key="2">
    <source>
        <dbReference type="Pfam" id="PF07819"/>
    </source>
</evidence>
<dbReference type="GO" id="GO:0016788">
    <property type="term" value="F:hydrolase activity, acting on ester bonds"/>
    <property type="evidence" value="ECO:0007669"/>
    <property type="project" value="InterPro"/>
</dbReference>
<protein>
    <submittedName>
        <fullName evidence="3">Pimeloyl-ACP methyl ester carboxylesterase</fullName>
    </submittedName>
</protein>
<feature type="domain" description="GPI inositol-deacylase PGAP1-like alpha/beta" evidence="2">
    <location>
        <begin position="236"/>
        <end position="296"/>
    </location>
</feature>
<dbReference type="EMBL" id="JAUTAN010000001">
    <property type="protein sequence ID" value="MDQ1103033.1"/>
    <property type="molecule type" value="Genomic_DNA"/>
</dbReference>
<dbReference type="SUPFAM" id="SSF53474">
    <property type="entry name" value="alpha/beta-Hydrolases"/>
    <property type="match status" value="1"/>
</dbReference>
<reference evidence="3" key="1">
    <citation type="submission" date="2023-07" db="EMBL/GenBank/DDBJ databases">
        <title>Functional and genomic diversity of the sorghum phyllosphere microbiome.</title>
        <authorList>
            <person name="Shade A."/>
        </authorList>
    </citation>
    <scope>NUCLEOTIDE SEQUENCE</scope>
    <source>
        <strain evidence="3">SORGH_AS_1067</strain>
    </source>
</reference>